<protein>
    <submittedName>
        <fullName evidence="1">Uncharacterized protein</fullName>
    </submittedName>
</protein>
<keyword evidence="2" id="KW-1185">Reference proteome</keyword>
<sequence>MGCSQSKSSVSTGNTNVANSKKPAAPAADYPNKVEKEESVILQKGDVKVEGQEGAVGVTVVLAETEKKEDPEKKLDENVKKEEKVVEDKQPEPESKEENGENATMKNEEGLTKEAEPAPAAEAPPAFAKLSDVTLPKQANPPEKKEE</sequence>
<organism evidence="1 2">
    <name type="scientific">Melastoma candidum</name>
    <dbReference type="NCBI Taxonomy" id="119954"/>
    <lineage>
        <taxon>Eukaryota</taxon>
        <taxon>Viridiplantae</taxon>
        <taxon>Streptophyta</taxon>
        <taxon>Embryophyta</taxon>
        <taxon>Tracheophyta</taxon>
        <taxon>Spermatophyta</taxon>
        <taxon>Magnoliopsida</taxon>
        <taxon>eudicotyledons</taxon>
        <taxon>Gunneridae</taxon>
        <taxon>Pentapetalae</taxon>
        <taxon>rosids</taxon>
        <taxon>malvids</taxon>
        <taxon>Myrtales</taxon>
        <taxon>Melastomataceae</taxon>
        <taxon>Melastomatoideae</taxon>
        <taxon>Melastomateae</taxon>
        <taxon>Melastoma</taxon>
    </lineage>
</organism>
<accession>A0ACB9RM55</accession>
<evidence type="ECO:0000313" key="1">
    <source>
        <dbReference type="EMBL" id="KAI4378906.1"/>
    </source>
</evidence>
<evidence type="ECO:0000313" key="2">
    <source>
        <dbReference type="Proteomes" id="UP001057402"/>
    </source>
</evidence>
<dbReference type="EMBL" id="CM042883">
    <property type="protein sequence ID" value="KAI4378906.1"/>
    <property type="molecule type" value="Genomic_DNA"/>
</dbReference>
<reference evidence="2" key="1">
    <citation type="journal article" date="2023" name="Front. Plant Sci.">
        <title>Chromosomal-level genome assembly of Melastoma candidum provides insights into trichome evolution.</title>
        <authorList>
            <person name="Zhong Y."/>
            <person name="Wu W."/>
            <person name="Sun C."/>
            <person name="Zou P."/>
            <person name="Liu Y."/>
            <person name="Dai S."/>
            <person name="Zhou R."/>
        </authorList>
    </citation>
    <scope>NUCLEOTIDE SEQUENCE [LARGE SCALE GENOMIC DNA]</scope>
</reference>
<comment type="caution">
    <text evidence="1">The sequence shown here is derived from an EMBL/GenBank/DDBJ whole genome shotgun (WGS) entry which is preliminary data.</text>
</comment>
<dbReference type="Proteomes" id="UP001057402">
    <property type="component" value="Chromosome 4"/>
</dbReference>
<proteinExistence type="predicted"/>
<name>A0ACB9RM55_9MYRT</name>
<gene>
    <name evidence="1" type="ORF">MLD38_016325</name>
</gene>